<keyword evidence="4" id="KW-0539">Nucleus</keyword>
<feature type="domain" description="PPC" evidence="6">
    <location>
        <begin position="160"/>
        <end position="299"/>
    </location>
</feature>
<dbReference type="EMBL" id="OX459125">
    <property type="protein sequence ID" value="CAI9115283.1"/>
    <property type="molecule type" value="Genomic_DNA"/>
</dbReference>
<dbReference type="GO" id="GO:0005634">
    <property type="term" value="C:nucleus"/>
    <property type="evidence" value="ECO:0007669"/>
    <property type="project" value="UniProtKB-SubCell"/>
</dbReference>
<evidence type="ECO:0000313" key="8">
    <source>
        <dbReference type="Proteomes" id="UP001161247"/>
    </source>
</evidence>
<evidence type="ECO:0000256" key="4">
    <source>
        <dbReference type="RuleBase" id="RU367031"/>
    </source>
</evidence>
<name>A0AAV1E4R9_OLDCO</name>
<evidence type="ECO:0000256" key="1">
    <source>
        <dbReference type="ARBA" id="ARBA00023015"/>
    </source>
</evidence>
<dbReference type="AlphaFoldDB" id="A0AAV1E4R9"/>
<comment type="function">
    <text evidence="4">Transcription factor that specifically binds AT-rich DNA sequences related to the nuclear matrix attachment regions (MARs).</text>
</comment>
<dbReference type="GO" id="GO:0003680">
    <property type="term" value="F:minor groove of adenine-thymine-rich DNA binding"/>
    <property type="evidence" value="ECO:0007669"/>
    <property type="project" value="UniProtKB-UniRule"/>
</dbReference>
<evidence type="ECO:0000313" key="7">
    <source>
        <dbReference type="EMBL" id="CAI9115283.1"/>
    </source>
</evidence>
<comment type="domain">
    <text evidence="4">The PPC domain mediates interactions between AHL proteins.</text>
</comment>
<feature type="region of interest" description="Disordered" evidence="5">
    <location>
        <begin position="67"/>
        <end position="115"/>
    </location>
</feature>
<evidence type="ECO:0000256" key="2">
    <source>
        <dbReference type="ARBA" id="ARBA00023125"/>
    </source>
</evidence>
<protein>
    <recommendedName>
        <fullName evidence="4">AT-hook motif nuclear-localized protein</fullName>
    </recommendedName>
</protein>
<keyword evidence="8" id="KW-1185">Reference proteome</keyword>
<feature type="compositionally biased region" description="Polar residues" evidence="5">
    <location>
        <begin position="309"/>
        <end position="333"/>
    </location>
</feature>
<dbReference type="InterPro" id="IPR005175">
    <property type="entry name" value="PPC_dom"/>
</dbReference>
<comment type="subcellular location">
    <subcellularLocation>
        <location evidence="4">Nucleus</location>
    </subcellularLocation>
</comment>
<reference evidence="7" key="1">
    <citation type="submission" date="2023-03" db="EMBL/GenBank/DDBJ databases">
        <authorList>
            <person name="Julca I."/>
        </authorList>
    </citation>
    <scope>NUCLEOTIDE SEQUENCE</scope>
</reference>
<sequence>MAYSGTTGAVTGSTTPAASTSTLPANVSEPATVQVSIPSSHAAYPASSSSLAFQQSVVLALEAPAAAAGDAACPRTRRPRMAAADPEGSFQGTPIQMPPQQNVQATSPPPVAAATGFESQPTAAVYSMAQGSGLLRTRGRQYGSSGRRPQPDVQESGSSGSKLTASFLYVKPGEDISAKILDFFKNSNATGISVLSATGIISRVTVNQAASGRTATFEGWFDILCLSGSFSMADAGGQRSMIGGLSITWAGPENRFYGGCVAGPLIAGSPVQIVIGSFAADGGRPISTDGVEPPPPPPPAQAYPPSGFGASSSSQPFGTPLGGSSSNYGSSIFNRYGNPYMR</sequence>
<evidence type="ECO:0000256" key="3">
    <source>
        <dbReference type="ARBA" id="ARBA00023163"/>
    </source>
</evidence>
<feature type="compositionally biased region" description="Low complexity" evidence="5">
    <location>
        <begin position="1"/>
        <end position="22"/>
    </location>
</feature>
<evidence type="ECO:0000259" key="6">
    <source>
        <dbReference type="PROSITE" id="PS51742"/>
    </source>
</evidence>
<feature type="region of interest" description="Disordered" evidence="5">
    <location>
        <begin position="284"/>
        <end position="342"/>
    </location>
</feature>
<feature type="region of interest" description="Disordered" evidence="5">
    <location>
        <begin position="1"/>
        <end position="26"/>
    </location>
</feature>
<evidence type="ECO:0000256" key="5">
    <source>
        <dbReference type="SAM" id="MobiDB-lite"/>
    </source>
</evidence>
<dbReference type="SUPFAM" id="SSF117856">
    <property type="entry name" value="AF0104/ALDC/Ptd012-like"/>
    <property type="match status" value="1"/>
</dbReference>
<dbReference type="PANTHER" id="PTHR31500:SF57">
    <property type="entry name" value="AT-HOOK MOTIF NUCLEAR-LOCALIZED PROTEIN 10"/>
    <property type="match status" value="1"/>
</dbReference>
<dbReference type="Gene3D" id="3.30.1330.80">
    <property type="entry name" value="Hypothetical protein, similar to alpha- acetolactate decarboxylase, domain 2"/>
    <property type="match status" value="1"/>
</dbReference>
<dbReference type="Pfam" id="PF03479">
    <property type="entry name" value="PCC"/>
    <property type="match status" value="1"/>
</dbReference>
<organism evidence="7 8">
    <name type="scientific">Oldenlandia corymbosa var. corymbosa</name>
    <dbReference type="NCBI Taxonomy" id="529605"/>
    <lineage>
        <taxon>Eukaryota</taxon>
        <taxon>Viridiplantae</taxon>
        <taxon>Streptophyta</taxon>
        <taxon>Embryophyta</taxon>
        <taxon>Tracheophyta</taxon>
        <taxon>Spermatophyta</taxon>
        <taxon>Magnoliopsida</taxon>
        <taxon>eudicotyledons</taxon>
        <taxon>Gunneridae</taxon>
        <taxon>Pentapetalae</taxon>
        <taxon>asterids</taxon>
        <taxon>lamiids</taxon>
        <taxon>Gentianales</taxon>
        <taxon>Rubiaceae</taxon>
        <taxon>Rubioideae</taxon>
        <taxon>Spermacoceae</taxon>
        <taxon>Hedyotis-Oldenlandia complex</taxon>
        <taxon>Oldenlandia</taxon>
    </lineage>
</organism>
<keyword evidence="2 4" id="KW-0238">DNA-binding</keyword>
<accession>A0AAV1E4R9</accession>
<feature type="compositionally biased region" description="Pro residues" evidence="5">
    <location>
        <begin position="292"/>
        <end position="302"/>
    </location>
</feature>
<dbReference type="Proteomes" id="UP001161247">
    <property type="component" value="Chromosome 8"/>
</dbReference>
<dbReference type="PROSITE" id="PS51742">
    <property type="entry name" value="PPC"/>
    <property type="match status" value="1"/>
</dbReference>
<keyword evidence="1 4" id="KW-0805">Transcription regulation</keyword>
<dbReference type="CDD" id="cd11378">
    <property type="entry name" value="DUF296"/>
    <property type="match status" value="1"/>
</dbReference>
<keyword evidence="3 4" id="KW-0804">Transcription</keyword>
<dbReference type="InterPro" id="IPR039605">
    <property type="entry name" value="AHL"/>
</dbReference>
<dbReference type="PANTHER" id="PTHR31500">
    <property type="entry name" value="AT-HOOK MOTIF NUCLEAR-LOCALIZED PROTEIN 9"/>
    <property type="match status" value="1"/>
</dbReference>
<feature type="region of interest" description="Disordered" evidence="5">
    <location>
        <begin position="137"/>
        <end position="160"/>
    </location>
</feature>
<gene>
    <name evidence="7" type="ORF">OLC1_LOCUS21845</name>
</gene>
<proteinExistence type="predicted"/>
<feature type="compositionally biased region" description="Polar residues" evidence="5">
    <location>
        <begin position="90"/>
        <end position="106"/>
    </location>
</feature>